<dbReference type="STRING" id="1220578.FPE01S_01_06940"/>
<feature type="transmembrane region" description="Helical" evidence="1">
    <location>
        <begin position="68"/>
        <end position="91"/>
    </location>
</feature>
<proteinExistence type="predicted"/>
<evidence type="ECO:0000313" key="2">
    <source>
        <dbReference type="EMBL" id="GAO41680.1"/>
    </source>
</evidence>
<dbReference type="OrthoDB" id="714390at2"/>
<protein>
    <recommendedName>
        <fullName evidence="4">DUF2975 domain-containing protein</fullName>
    </recommendedName>
</protein>
<gene>
    <name evidence="2" type="ORF">FPE01S_01_06940</name>
</gene>
<feature type="transmembrane region" description="Helical" evidence="1">
    <location>
        <begin position="20"/>
        <end position="39"/>
    </location>
</feature>
<keyword evidence="1" id="KW-1133">Transmembrane helix</keyword>
<evidence type="ECO:0008006" key="4">
    <source>
        <dbReference type="Google" id="ProtNLM"/>
    </source>
</evidence>
<sequence>MQQAKIISRCLFYFSRFLSVGYLFSVAYALLCIVTGWFVQPYGDNKFLHINYPFTSRPFLNVDNNLPYIIFSFILPLLLYGIFFWLSSNVFRVFFQSRLFTTQNIVQLKRFYVFDIFIPFPAVLLAGFFVPLENAIWVLVLVHGFLGIFVYFLAVIFRQGLYLQNEQDLFI</sequence>
<evidence type="ECO:0000256" key="1">
    <source>
        <dbReference type="SAM" id="Phobius"/>
    </source>
</evidence>
<feature type="transmembrane region" description="Helical" evidence="1">
    <location>
        <begin position="111"/>
        <end position="130"/>
    </location>
</feature>
<accession>A0A0E9MX33</accession>
<keyword evidence="3" id="KW-1185">Reference proteome</keyword>
<comment type="caution">
    <text evidence="2">The sequence shown here is derived from an EMBL/GenBank/DDBJ whole genome shotgun (WGS) entry which is preliminary data.</text>
</comment>
<name>A0A0E9MX33_9BACT</name>
<keyword evidence="1" id="KW-0812">Transmembrane</keyword>
<dbReference type="Proteomes" id="UP000033121">
    <property type="component" value="Unassembled WGS sequence"/>
</dbReference>
<keyword evidence="1" id="KW-0472">Membrane</keyword>
<organism evidence="2 3">
    <name type="scientific">Flavihumibacter petaseus NBRC 106054</name>
    <dbReference type="NCBI Taxonomy" id="1220578"/>
    <lineage>
        <taxon>Bacteria</taxon>
        <taxon>Pseudomonadati</taxon>
        <taxon>Bacteroidota</taxon>
        <taxon>Chitinophagia</taxon>
        <taxon>Chitinophagales</taxon>
        <taxon>Chitinophagaceae</taxon>
        <taxon>Flavihumibacter</taxon>
    </lineage>
</organism>
<feature type="transmembrane region" description="Helical" evidence="1">
    <location>
        <begin position="136"/>
        <end position="157"/>
    </location>
</feature>
<reference evidence="2 3" key="1">
    <citation type="submission" date="2015-04" db="EMBL/GenBank/DDBJ databases">
        <title>Whole genome shotgun sequence of Flavihumibacter petaseus NBRC 106054.</title>
        <authorList>
            <person name="Miyazawa S."/>
            <person name="Hosoyama A."/>
            <person name="Hashimoto M."/>
            <person name="Noguchi M."/>
            <person name="Tsuchikane K."/>
            <person name="Ohji S."/>
            <person name="Yamazoe A."/>
            <person name="Ichikawa N."/>
            <person name="Kimura A."/>
            <person name="Fujita N."/>
        </authorList>
    </citation>
    <scope>NUCLEOTIDE SEQUENCE [LARGE SCALE GENOMIC DNA]</scope>
    <source>
        <strain evidence="2 3">NBRC 106054</strain>
    </source>
</reference>
<dbReference type="AlphaFoldDB" id="A0A0E9MX33"/>
<evidence type="ECO:0000313" key="3">
    <source>
        <dbReference type="Proteomes" id="UP000033121"/>
    </source>
</evidence>
<dbReference type="EMBL" id="BBWV01000001">
    <property type="protein sequence ID" value="GAO41680.1"/>
    <property type="molecule type" value="Genomic_DNA"/>
</dbReference>
<dbReference type="RefSeq" id="WP_046367499.1">
    <property type="nucleotide sequence ID" value="NZ_BBWV01000001.1"/>
</dbReference>